<reference evidence="2" key="1">
    <citation type="submission" date="2019-01" db="EMBL/GenBank/DDBJ databases">
        <title>Gri0909 isolated from a small marine red alga.</title>
        <authorList>
            <person name="Kim J."/>
            <person name="Jeong S.E."/>
            <person name="Jeon C.O."/>
        </authorList>
    </citation>
    <scope>NUCLEOTIDE SEQUENCE [LARGE SCALE GENOMIC DNA]</scope>
    <source>
        <strain evidence="2">Gri0909</strain>
    </source>
</reference>
<dbReference type="GO" id="GO:0006508">
    <property type="term" value="P:proteolysis"/>
    <property type="evidence" value="ECO:0007669"/>
    <property type="project" value="UniProtKB-KW"/>
</dbReference>
<proteinExistence type="predicted"/>
<evidence type="ECO:0000313" key="2">
    <source>
        <dbReference type="Proteomes" id="UP000287447"/>
    </source>
</evidence>
<dbReference type="InterPro" id="IPR043504">
    <property type="entry name" value="Peptidase_S1_PA_chymotrypsin"/>
</dbReference>
<accession>A0A3S2VQJ6</accession>
<dbReference type="GO" id="GO:0008233">
    <property type="term" value="F:peptidase activity"/>
    <property type="evidence" value="ECO:0007669"/>
    <property type="project" value="UniProtKB-KW"/>
</dbReference>
<keyword evidence="2" id="KW-1185">Reference proteome</keyword>
<dbReference type="Pfam" id="PF13365">
    <property type="entry name" value="Trypsin_2"/>
    <property type="match status" value="1"/>
</dbReference>
<dbReference type="InterPro" id="IPR009003">
    <property type="entry name" value="Peptidase_S1_PA"/>
</dbReference>
<dbReference type="RefSeq" id="WP_127766131.1">
    <property type="nucleotide sequence ID" value="NZ_SADE01000002.1"/>
</dbReference>
<organism evidence="1 2">
    <name type="scientific">Hwanghaeella grinnelliae</name>
    <dbReference type="NCBI Taxonomy" id="2500179"/>
    <lineage>
        <taxon>Bacteria</taxon>
        <taxon>Pseudomonadati</taxon>
        <taxon>Pseudomonadota</taxon>
        <taxon>Alphaproteobacteria</taxon>
        <taxon>Rhodospirillales</taxon>
        <taxon>Rhodospirillaceae</taxon>
        <taxon>Hwanghaeella</taxon>
    </lineage>
</organism>
<dbReference type="Gene3D" id="2.40.10.10">
    <property type="entry name" value="Trypsin-like serine proteases"/>
    <property type="match status" value="2"/>
</dbReference>
<keyword evidence="1" id="KW-0645">Protease</keyword>
<protein>
    <submittedName>
        <fullName evidence="1">Serine protease</fullName>
    </submittedName>
</protein>
<gene>
    <name evidence="1" type="ORF">EOI86_15880</name>
</gene>
<name>A0A3S2VQJ6_9PROT</name>
<dbReference type="OrthoDB" id="8210367at2"/>
<dbReference type="AlphaFoldDB" id="A0A3S2VQJ6"/>
<dbReference type="SUPFAM" id="SSF50494">
    <property type="entry name" value="Trypsin-like serine proteases"/>
    <property type="match status" value="1"/>
</dbReference>
<keyword evidence="1" id="KW-0378">Hydrolase</keyword>
<sequence length="298" mass="32187">MRNTRFLWILLTAAFIVLSVVTDFDSTAPRRPVPPPSGQTETRENFDVRRAATGPIQRWLLQADTDRVRSTGTAFAVADGLWLTARHVVDQCDSVWLIKPGKKIKRDQKAQGVMLHPKADIALLQLPLRVPLMQTVTTAYHPARSANGFQLGYPGGDPGDVFSLFMGDSAATIRGRGAATFPIQVWAAKEIPARLTSLGGLSGGPAFDETGRVIGVTIAESPRRGRVATTQATLSSEMIDLAGAAQQFAIDARHADPVPNLTPSTYQEKGDALRAALSVVQVYCHVKIPGRRSPLDSL</sequence>
<comment type="caution">
    <text evidence="1">The sequence shown here is derived from an EMBL/GenBank/DDBJ whole genome shotgun (WGS) entry which is preliminary data.</text>
</comment>
<evidence type="ECO:0000313" key="1">
    <source>
        <dbReference type="EMBL" id="RVU36655.1"/>
    </source>
</evidence>
<dbReference type="Proteomes" id="UP000287447">
    <property type="component" value="Unassembled WGS sequence"/>
</dbReference>
<dbReference type="EMBL" id="SADE01000002">
    <property type="protein sequence ID" value="RVU36655.1"/>
    <property type="molecule type" value="Genomic_DNA"/>
</dbReference>